<dbReference type="InterPro" id="IPR006172">
    <property type="entry name" value="DNA-dir_DNA_pol_B"/>
</dbReference>
<dbReference type="EMBL" id="BLQM01000447">
    <property type="protein sequence ID" value="GMH90371.1"/>
    <property type="molecule type" value="Genomic_DNA"/>
</dbReference>
<keyword evidence="15 20" id="KW-0408">Iron</keyword>
<dbReference type="Gene3D" id="1.10.287.690">
    <property type="entry name" value="Helix hairpin bin"/>
    <property type="match status" value="1"/>
</dbReference>
<dbReference type="EC" id="2.7.7.7" evidence="20"/>
<dbReference type="FunFam" id="1.10.287.690:FF:000001">
    <property type="entry name" value="DNA polymerase"/>
    <property type="match status" value="1"/>
</dbReference>
<dbReference type="SUPFAM" id="SSF56672">
    <property type="entry name" value="DNA/RNA polymerases"/>
    <property type="match status" value="1"/>
</dbReference>
<evidence type="ECO:0000256" key="6">
    <source>
        <dbReference type="ARBA" id="ARBA00022695"/>
    </source>
</evidence>
<keyword evidence="14 20" id="KW-0239">DNA-directed DNA polymerase</keyword>
<dbReference type="GO" id="GO:0006287">
    <property type="term" value="P:base-excision repair, gap-filling"/>
    <property type="evidence" value="ECO:0007669"/>
    <property type="project" value="TreeGrafter"/>
</dbReference>
<evidence type="ECO:0000256" key="9">
    <source>
        <dbReference type="ARBA" id="ARBA00022723"/>
    </source>
</evidence>
<dbReference type="InterPro" id="IPR043502">
    <property type="entry name" value="DNA/RNA_pol_sf"/>
</dbReference>
<keyword evidence="18 20" id="KW-0539">Nucleus</keyword>
<evidence type="ECO:0000256" key="2">
    <source>
        <dbReference type="ARBA" id="ARBA00004123"/>
    </source>
</evidence>
<feature type="domain" description="DNA-directed DNA polymerase family B exonuclease" evidence="23">
    <location>
        <begin position="239"/>
        <end position="482"/>
    </location>
</feature>
<evidence type="ECO:0000259" key="22">
    <source>
        <dbReference type="Pfam" id="PF00136"/>
    </source>
</evidence>
<dbReference type="InterPro" id="IPR023211">
    <property type="entry name" value="DNA_pol_palm_dom_sf"/>
</dbReference>
<evidence type="ECO:0000313" key="25">
    <source>
        <dbReference type="EMBL" id="GMH90371.1"/>
    </source>
</evidence>
<accession>A0A9W7BFX4</accession>
<dbReference type="GO" id="GO:0000166">
    <property type="term" value="F:nucleotide binding"/>
    <property type="evidence" value="ECO:0007669"/>
    <property type="project" value="InterPro"/>
</dbReference>
<keyword evidence="13" id="KW-0269">Exonuclease</keyword>
<dbReference type="Pfam" id="PF03104">
    <property type="entry name" value="DNA_pol_B_exo1"/>
    <property type="match status" value="1"/>
</dbReference>
<dbReference type="InterPro" id="IPR050240">
    <property type="entry name" value="DNA_pol_type-B"/>
</dbReference>
<evidence type="ECO:0000256" key="13">
    <source>
        <dbReference type="ARBA" id="ARBA00022839"/>
    </source>
</evidence>
<feature type="region of interest" description="Disordered" evidence="21">
    <location>
        <begin position="57"/>
        <end position="80"/>
    </location>
</feature>
<evidence type="ECO:0000256" key="11">
    <source>
        <dbReference type="ARBA" id="ARBA00022801"/>
    </source>
</evidence>
<evidence type="ECO:0000256" key="15">
    <source>
        <dbReference type="ARBA" id="ARBA00023004"/>
    </source>
</evidence>
<keyword evidence="4 20" id="KW-0004">4Fe-4S</keyword>
<dbReference type="SUPFAM" id="SSF53098">
    <property type="entry name" value="Ribonuclease H-like"/>
    <property type="match status" value="1"/>
</dbReference>
<dbReference type="GO" id="GO:0008270">
    <property type="term" value="F:zinc ion binding"/>
    <property type="evidence" value="ECO:0007669"/>
    <property type="project" value="UniProtKB-KW"/>
</dbReference>
<dbReference type="GO" id="GO:0043625">
    <property type="term" value="C:delta DNA polymerase complex"/>
    <property type="evidence" value="ECO:0007669"/>
    <property type="project" value="TreeGrafter"/>
</dbReference>
<dbReference type="GO" id="GO:0008296">
    <property type="term" value="F:3'-5'-DNA exonuclease activity"/>
    <property type="evidence" value="ECO:0007669"/>
    <property type="project" value="TreeGrafter"/>
</dbReference>
<dbReference type="CDD" id="cd05533">
    <property type="entry name" value="POLBc_delta"/>
    <property type="match status" value="1"/>
</dbReference>
<evidence type="ECO:0000256" key="1">
    <source>
        <dbReference type="ARBA" id="ARBA00001966"/>
    </source>
</evidence>
<evidence type="ECO:0000256" key="4">
    <source>
        <dbReference type="ARBA" id="ARBA00022485"/>
    </source>
</evidence>
<feature type="compositionally biased region" description="Acidic residues" evidence="21">
    <location>
        <begin position="24"/>
        <end position="33"/>
    </location>
</feature>
<dbReference type="PANTHER" id="PTHR10322:SF23">
    <property type="entry name" value="DNA POLYMERASE DELTA CATALYTIC SUBUNIT"/>
    <property type="match status" value="1"/>
</dbReference>
<feature type="domain" description="DNA-directed DNA polymerase family B multifunctional" evidence="22">
    <location>
        <begin position="546"/>
        <end position="988"/>
    </location>
</feature>
<evidence type="ECO:0000256" key="16">
    <source>
        <dbReference type="ARBA" id="ARBA00023014"/>
    </source>
</evidence>
<dbReference type="AlphaFoldDB" id="A0A9W7BFX4"/>
<dbReference type="Gene3D" id="1.10.132.60">
    <property type="entry name" value="DNA polymerase family B, C-terminal domain"/>
    <property type="match status" value="1"/>
</dbReference>
<feature type="region of interest" description="Disordered" evidence="21">
    <location>
        <begin position="1"/>
        <end position="33"/>
    </location>
</feature>
<dbReference type="PANTHER" id="PTHR10322">
    <property type="entry name" value="DNA POLYMERASE CATALYTIC SUBUNIT"/>
    <property type="match status" value="1"/>
</dbReference>
<evidence type="ECO:0000256" key="17">
    <source>
        <dbReference type="ARBA" id="ARBA00023125"/>
    </source>
</evidence>
<feature type="domain" description="C4-type zinc-finger of DNA polymerase delta" evidence="24">
    <location>
        <begin position="1027"/>
        <end position="1099"/>
    </location>
</feature>
<protein>
    <recommendedName>
        <fullName evidence="20">DNA polymerase</fullName>
        <ecNumber evidence="20">2.7.7.7</ecNumber>
    </recommendedName>
</protein>
<dbReference type="Pfam" id="PF00136">
    <property type="entry name" value="DNA_pol_B"/>
    <property type="match status" value="1"/>
</dbReference>
<dbReference type="PROSITE" id="PS00116">
    <property type="entry name" value="DNA_POLYMERASE_B"/>
    <property type="match status" value="1"/>
</dbReference>
<dbReference type="InterPro" id="IPR025687">
    <property type="entry name" value="Znf-C4pol"/>
</dbReference>
<dbReference type="Pfam" id="PF14260">
    <property type="entry name" value="zf-C4pol"/>
    <property type="match status" value="1"/>
</dbReference>
<evidence type="ECO:0000256" key="19">
    <source>
        <dbReference type="ARBA" id="ARBA00049244"/>
    </source>
</evidence>
<keyword evidence="6 20" id="KW-0548">Nucleotidyltransferase</keyword>
<dbReference type="PRINTS" id="PR00106">
    <property type="entry name" value="DNAPOLB"/>
</dbReference>
<evidence type="ECO:0000256" key="12">
    <source>
        <dbReference type="ARBA" id="ARBA00022833"/>
    </source>
</evidence>
<dbReference type="InterPro" id="IPR006133">
    <property type="entry name" value="DNA-dir_DNA_pol_B_exonuc"/>
</dbReference>
<dbReference type="CDD" id="cd05777">
    <property type="entry name" value="DNA_polB_delta_exo"/>
    <property type="match status" value="1"/>
</dbReference>
<dbReference type="Gene3D" id="3.30.342.10">
    <property type="entry name" value="DNA Polymerase, chain B, domain 1"/>
    <property type="match status" value="1"/>
</dbReference>
<evidence type="ECO:0000256" key="20">
    <source>
        <dbReference type="RuleBase" id="RU000442"/>
    </source>
</evidence>
<keyword evidence="7 20" id="KW-0235">DNA replication</keyword>
<keyword evidence="17 20" id="KW-0238">DNA-binding</keyword>
<comment type="subcellular location">
    <subcellularLocation>
        <location evidence="2 20">Nucleus</location>
    </subcellularLocation>
</comment>
<dbReference type="InterPro" id="IPR017964">
    <property type="entry name" value="DNA-dir_DNA_pol_B_CS"/>
</dbReference>
<comment type="similarity">
    <text evidence="3 20">Belongs to the DNA polymerase type-B family.</text>
</comment>
<keyword evidence="5 20" id="KW-0808">Transferase</keyword>
<evidence type="ECO:0000256" key="14">
    <source>
        <dbReference type="ARBA" id="ARBA00022932"/>
    </source>
</evidence>
<keyword evidence="8" id="KW-0540">Nuclease</keyword>
<evidence type="ECO:0000259" key="23">
    <source>
        <dbReference type="Pfam" id="PF03104"/>
    </source>
</evidence>
<evidence type="ECO:0000259" key="24">
    <source>
        <dbReference type="Pfam" id="PF14260"/>
    </source>
</evidence>
<comment type="cofactor">
    <cofactor evidence="1 20">
        <name>[4Fe-4S] cluster</name>
        <dbReference type="ChEBI" id="CHEBI:49883"/>
    </cofactor>
</comment>
<keyword evidence="9 20" id="KW-0479">Metal-binding</keyword>
<organism evidence="25 26">
    <name type="scientific">Triparma laevis f. inornata</name>
    <dbReference type="NCBI Taxonomy" id="1714386"/>
    <lineage>
        <taxon>Eukaryota</taxon>
        <taxon>Sar</taxon>
        <taxon>Stramenopiles</taxon>
        <taxon>Ochrophyta</taxon>
        <taxon>Bolidophyceae</taxon>
        <taxon>Parmales</taxon>
        <taxon>Triparmaceae</taxon>
        <taxon>Triparma</taxon>
    </lineage>
</organism>
<evidence type="ECO:0000256" key="3">
    <source>
        <dbReference type="ARBA" id="ARBA00005755"/>
    </source>
</evidence>
<dbReference type="InterPro" id="IPR006134">
    <property type="entry name" value="DNA-dir_DNA_pol_B_multi_dom"/>
</dbReference>
<dbReference type="GO" id="GO:0006297">
    <property type="term" value="P:nucleotide-excision repair, DNA gap filling"/>
    <property type="evidence" value="ECO:0007669"/>
    <property type="project" value="TreeGrafter"/>
</dbReference>
<dbReference type="Gene3D" id="3.30.420.10">
    <property type="entry name" value="Ribonuclease H-like superfamily/Ribonuclease H"/>
    <property type="match status" value="1"/>
</dbReference>
<keyword evidence="11" id="KW-0378">Hydrolase</keyword>
<dbReference type="InterPro" id="IPR012337">
    <property type="entry name" value="RNaseH-like_sf"/>
</dbReference>
<reference evidence="26" key="1">
    <citation type="journal article" date="2023" name="Commun. Biol.">
        <title>Genome analysis of Parmales, the sister group of diatoms, reveals the evolutionary specialization of diatoms from phago-mixotrophs to photoautotrophs.</title>
        <authorList>
            <person name="Ban H."/>
            <person name="Sato S."/>
            <person name="Yoshikawa S."/>
            <person name="Yamada K."/>
            <person name="Nakamura Y."/>
            <person name="Ichinomiya M."/>
            <person name="Sato N."/>
            <person name="Blanc-Mathieu R."/>
            <person name="Endo H."/>
            <person name="Kuwata A."/>
            <person name="Ogata H."/>
        </authorList>
    </citation>
    <scope>NUCLEOTIDE SEQUENCE [LARGE SCALE GENOMIC DNA]</scope>
</reference>
<dbReference type="GO" id="GO:0051539">
    <property type="term" value="F:4 iron, 4 sulfur cluster binding"/>
    <property type="evidence" value="ECO:0007669"/>
    <property type="project" value="UniProtKB-KW"/>
</dbReference>
<evidence type="ECO:0000313" key="26">
    <source>
        <dbReference type="Proteomes" id="UP001162640"/>
    </source>
</evidence>
<proteinExistence type="inferred from homology"/>
<dbReference type="FunFam" id="3.30.420.10:FF:000004">
    <property type="entry name" value="DNA polymerase"/>
    <property type="match status" value="1"/>
</dbReference>
<evidence type="ECO:0000256" key="18">
    <source>
        <dbReference type="ARBA" id="ARBA00023242"/>
    </source>
</evidence>
<keyword evidence="16 20" id="KW-0411">Iron-sulfur</keyword>
<dbReference type="InterPro" id="IPR042087">
    <property type="entry name" value="DNA_pol_B_thumb"/>
</dbReference>
<dbReference type="GO" id="GO:0003677">
    <property type="term" value="F:DNA binding"/>
    <property type="evidence" value="ECO:0007669"/>
    <property type="project" value="UniProtKB-KW"/>
</dbReference>
<sequence>MSKRISSELDDVGPGKRIRGGGVDDYEPTAEDEVMDDEVDYDEAAMEANMAAMAQNGEASVDSTVKQRWGRPDVKPFDPNEEDINVQWLDMDMVSGPPLSANPKKGSAVLGSSIGPVPVIRVFGCSDKGHSASIFIHGFTPYALFAAPKEFENTSSNLERLREYIDNRLSQQVRDARNYKVFCHGVKFLDDRKSIMGYSTTHTQFFQVYCSMPSMVPPLKRIFSEGVKLPGMVETVSCQPFESNVPFVLRFMIDQEISGAGWLSLPKGAYSVRKESEKKTHCQLELDISYKEIISRESVGEWSKIAPLRVLSFDIECQGRKGYFPEAEKDPVIQIANCVSVYGTPDPVVKNVFTLKGCLPIVGTQVITSETEQELLLKWQQFLQAADVDIITGYNVQNFDIPYLLDRAEALSKVRPGPNMSPFKLWGRIKGSPAKMKDTMFQSAAYGKRNNVETTIEGRVVFDMLPYMQRNHKLSSYTLNSVCAEFLGQQKEDVHHSIISDLQNGNDEDRHRLAVYCVKDALLPQRLMDKLSVLINYVEMARVTGVPVSFLISRGQQIKVFSMILRKCRNEKLCVPDLPKGRINGDGVAYEGATVLDPIKKYYEVPIATLDFASLYPSIMQAYNLCYTTLASPQDIANLDPEDLNKNVNGTFVKASKKKGILPTILSELLSARKQAKKDMKNAPNEFEKAVQNGRQLALKVSANSVYGFTGAAVGQLPCMAIASTVTNYGRQLLEKTKACVEETYTKANGYEYDSQVVYGDTDSVMVKFGNPMGPRVFELSEEAAEKCSKLFPHPILLEFEKVYYPYLLMNKKRYAGLLWTNVEKFDYMDCKGLETVRRDNCQLVRDVIQTSLNKILIDRDTKSAIAYVKKQIADLLQNKMDISRLVITKSLNKGAEWALGLGGKAEDYKIKQAHVELAARMKKRDAGSAPQMGDRVPYVIIQGPKGAQTYTKAEDPIYVLDNNVPIDCQWYLSNQLTKPLTRIFEPVVNDVQKDLLKGDHTRKIFIATPTAKKGSLMSFAVKKATCMGCKALIPKEAGNLCEHCVCKENEIYLDKLKNLRVAEGEYSKLWSAAQRIHGQMFQDVMCTGDGCACQFYRRKKVQQDIKRCQIALDQFSQ</sequence>
<dbReference type="NCBIfam" id="TIGR00592">
    <property type="entry name" value="pol2"/>
    <property type="match status" value="1"/>
</dbReference>
<dbReference type="InterPro" id="IPR036397">
    <property type="entry name" value="RNaseH_sf"/>
</dbReference>
<evidence type="ECO:0000256" key="10">
    <source>
        <dbReference type="ARBA" id="ARBA00022771"/>
    </source>
</evidence>
<keyword evidence="10 20" id="KW-0863">Zinc-finger</keyword>
<evidence type="ECO:0000256" key="8">
    <source>
        <dbReference type="ARBA" id="ARBA00022722"/>
    </source>
</evidence>
<evidence type="ECO:0000256" key="5">
    <source>
        <dbReference type="ARBA" id="ARBA00022679"/>
    </source>
</evidence>
<dbReference type="Proteomes" id="UP001162640">
    <property type="component" value="Unassembled WGS sequence"/>
</dbReference>
<comment type="catalytic activity">
    <reaction evidence="19 20">
        <text>DNA(n) + a 2'-deoxyribonucleoside 5'-triphosphate = DNA(n+1) + diphosphate</text>
        <dbReference type="Rhea" id="RHEA:22508"/>
        <dbReference type="Rhea" id="RHEA-COMP:17339"/>
        <dbReference type="Rhea" id="RHEA-COMP:17340"/>
        <dbReference type="ChEBI" id="CHEBI:33019"/>
        <dbReference type="ChEBI" id="CHEBI:61560"/>
        <dbReference type="ChEBI" id="CHEBI:173112"/>
        <dbReference type="EC" id="2.7.7.7"/>
    </reaction>
</comment>
<keyword evidence="12 20" id="KW-0862">Zinc</keyword>
<dbReference type="Gene3D" id="3.90.1600.10">
    <property type="entry name" value="Palm domain of DNA polymerase"/>
    <property type="match status" value="1"/>
</dbReference>
<gene>
    <name evidence="25" type="ORF">TL16_g11749</name>
</gene>
<dbReference type="GO" id="GO:0003887">
    <property type="term" value="F:DNA-directed DNA polymerase activity"/>
    <property type="evidence" value="ECO:0007669"/>
    <property type="project" value="UniProtKB-KW"/>
</dbReference>
<name>A0A9W7BFX4_9STRA</name>
<comment type="caution">
    <text evidence="25">The sequence shown here is derived from an EMBL/GenBank/DDBJ whole genome shotgun (WGS) entry which is preliminary data.</text>
</comment>
<dbReference type="FunFam" id="1.10.132.60:FF:000001">
    <property type="entry name" value="DNA polymerase"/>
    <property type="match status" value="1"/>
</dbReference>
<dbReference type="GO" id="GO:0045004">
    <property type="term" value="P:DNA replication proofreading"/>
    <property type="evidence" value="ECO:0007669"/>
    <property type="project" value="TreeGrafter"/>
</dbReference>
<dbReference type="SMART" id="SM00486">
    <property type="entry name" value="POLBc"/>
    <property type="match status" value="1"/>
</dbReference>
<evidence type="ECO:0000256" key="21">
    <source>
        <dbReference type="SAM" id="MobiDB-lite"/>
    </source>
</evidence>
<evidence type="ECO:0000256" key="7">
    <source>
        <dbReference type="ARBA" id="ARBA00022705"/>
    </source>
</evidence>